<organism evidence="3 4">
    <name type="scientific">Lactiplantibacillus nangangensis</name>
    <dbReference type="NCBI Taxonomy" id="2559917"/>
    <lineage>
        <taxon>Bacteria</taxon>
        <taxon>Bacillati</taxon>
        <taxon>Bacillota</taxon>
        <taxon>Bacilli</taxon>
        <taxon>Lactobacillales</taxon>
        <taxon>Lactobacillaceae</taxon>
        <taxon>Lactiplantibacillus</taxon>
    </lineage>
</organism>
<dbReference type="PANTHER" id="PTHR43798">
    <property type="entry name" value="MONOACYLGLYCEROL LIPASE"/>
    <property type="match status" value="1"/>
</dbReference>
<gene>
    <name evidence="3" type="ORF">ACFP1L_02660</name>
</gene>
<evidence type="ECO:0000259" key="2">
    <source>
        <dbReference type="Pfam" id="PF12697"/>
    </source>
</evidence>
<evidence type="ECO:0000313" key="3">
    <source>
        <dbReference type="EMBL" id="MFC6200798.1"/>
    </source>
</evidence>
<name>A0ABW1SHI9_9LACO</name>
<dbReference type="EMBL" id="JBHSSE010000003">
    <property type="protein sequence ID" value="MFC6200798.1"/>
    <property type="molecule type" value="Genomic_DNA"/>
</dbReference>
<protein>
    <submittedName>
        <fullName evidence="3">Alpha/beta fold hydrolase</fullName>
    </submittedName>
</protein>
<dbReference type="Proteomes" id="UP001596171">
    <property type="component" value="Unassembled WGS sequence"/>
</dbReference>
<dbReference type="InterPro" id="IPR050266">
    <property type="entry name" value="AB_hydrolase_sf"/>
</dbReference>
<sequence length="266" mass="29001">MRLLTSDGVTLAYSDHGNGQPIILLAGFGVPKEIWRAQVPVLVAAGYRVISLDSRGQGHSERTIKGQSLKRRATDVHELIQLLALKRPVLVGHSLGAGTCFAYLAQFGEQNVQAVVDVDQPPQALNSCRWRYGLKPLQWSALPKYVQRPWGMARFKPTDQDTAALVTAIETECPFHQWQMAPSLLSHLTKNWRPTVAKLQCPLLLIAGGQSPLFRPAFAAATARLAANGQAVVIPAAGHLVMAEQSVAFNRVLLAFLTRLSAKNSL</sequence>
<accession>A0ABW1SHI9</accession>
<keyword evidence="1 3" id="KW-0378">Hydrolase</keyword>
<dbReference type="GO" id="GO:0016787">
    <property type="term" value="F:hydrolase activity"/>
    <property type="evidence" value="ECO:0007669"/>
    <property type="project" value="UniProtKB-KW"/>
</dbReference>
<dbReference type="Gene3D" id="3.40.50.1820">
    <property type="entry name" value="alpha/beta hydrolase"/>
    <property type="match status" value="1"/>
</dbReference>
<dbReference type="Pfam" id="PF12697">
    <property type="entry name" value="Abhydrolase_6"/>
    <property type="match status" value="1"/>
</dbReference>
<reference evidence="4" key="1">
    <citation type="journal article" date="2019" name="Int. J. Syst. Evol. Microbiol.">
        <title>The Global Catalogue of Microorganisms (GCM) 10K type strain sequencing project: providing services to taxonomists for standard genome sequencing and annotation.</title>
        <authorList>
            <consortium name="The Broad Institute Genomics Platform"/>
            <consortium name="The Broad Institute Genome Sequencing Center for Infectious Disease"/>
            <person name="Wu L."/>
            <person name="Ma J."/>
        </authorList>
    </citation>
    <scope>NUCLEOTIDE SEQUENCE [LARGE SCALE GENOMIC DNA]</scope>
    <source>
        <strain evidence="4">CCM 8930</strain>
    </source>
</reference>
<evidence type="ECO:0000256" key="1">
    <source>
        <dbReference type="ARBA" id="ARBA00022801"/>
    </source>
</evidence>
<keyword evidence="4" id="KW-1185">Reference proteome</keyword>
<feature type="domain" description="AB hydrolase-1" evidence="2">
    <location>
        <begin position="22"/>
        <end position="251"/>
    </location>
</feature>
<proteinExistence type="predicted"/>
<dbReference type="PANTHER" id="PTHR43798:SF31">
    <property type="entry name" value="AB HYDROLASE SUPERFAMILY PROTEIN YCLE"/>
    <property type="match status" value="1"/>
</dbReference>
<dbReference type="InterPro" id="IPR000073">
    <property type="entry name" value="AB_hydrolase_1"/>
</dbReference>
<comment type="caution">
    <text evidence="3">The sequence shown here is derived from an EMBL/GenBank/DDBJ whole genome shotgun (WGS) entry which is preliminary data.</text>
</comment>
<evidence type="ECO:0000313" key="4">
    <source>
        <dbReference type="Proteomes" id="UP001596171"/>
    </source>
</evidence>
<dbReference type="SUPFAM" id="SSF53474">
    <property type="entry name" value="alpha/beta-Hydrolases"/>
    <property type="match status" value="1"/>
</dbReference>
<dbReference type="InterPro" id="IPR029058">
    <property type="entry name" value="AB_hydrolase_fold"/>
</dbReference>
<dbReference type="RefSeq" id="WP_137615092.1">
    <property type="nucleotide sequence ID" value="NZ_BJDI01000001.1"/>
</dbReference>